<dbReference type="NCBIfam" id="TIGR00369">
    <property type="entry name" value="unchar_dom_1"/>
    <property type="match status" value="1"/>
</dbReference>
<evidence type="ECO:0000256" key="1">
    <source>
        <dbReference type="ARBA" id="ARBA00008324"/>
    </source>
</evidence>
<dbReference type="STRING" id="1776384.GCA_900086585_00498"/>
<comment type="similarity">
    <text evidence="1">Belongs to the thioesterase PaaI family.</text>
</comment>
<evidence type="ECO:0000256" key="2">
    <source>
        <dbReference type="ARBA" id="ARBA00022801"/>
    </source>
</evidence>
<dbReference type="GO" id="GO:0047617">
    <property type="term" value="F:fatty acyl-CoA hydrolase activity"/>
    <property type="evidence" value="ECO:0007669"/>
    <property type="project" value="InterPro"/>
</dbReference>
<evidence type="ECO:0000313" key="4">
    <source>
        <dbReference type="EMBL" id="RHJ84118.1"/>
    </source>
</evidence>
<keyword evidence="5" id="KW-1185">Reference proteome</keyword>
<dbReference type="RefSeq" id="WP_067533397.1">
    <property type="nucleotide sequence ID" value="NZ_AP025567.1"/>
</dbReference>
<dbReference type="EMBL" id="QRMS01000007">
    <property type="protein sequence ID" value="RHJ84118.1"/>
    <property type="molecule type" value="Genomic_DNA"/>
</dbReference>
<dbReference type="InterPro" id="IPR029069">
    <property type="entry name" value="HotDog_dom_sf"/>
</dbReference>
<dbReference type="InterPro" id="IPR006683">
    <property type="entry name" value="Thioestr_dom"/>
</dbReference>
<organism evidence="4 5">
    <name type="scientific">Emergencia timonensis</name>
    <dbReference type="NCBI Taxonomy" id="1776384"/>
    <lineage>
        <taxon>Bacteria</taxon>
        <taxon>Bacillati</taxon>
        <taxon>Bacillota</taxon>
        <taxon>Clostridia</taxon>
        <taxon>Peptostreptococcales</taxon>
        <taxon>Anaerovoracaceae</taxon>
        <taxon>Emergencia</taxon>
    </lineage>
</organism>
<dbReference type="Proteomes" id="UP000284841">
    <property type="component" value="Unassembled WGS sequence"/>
</dbReference>
<evidence type="ECO:0000313" key="5">
    <source>
        <dbReference type="Proteomes" id="UP000284841"/>
    </source>
</evidence>
<gene>
    <name evidence="4" type="ORF">DW099_18145</name>
</gene>
<dbReference type="PANTHER" id="PTHR21660">
    <property type="entry name" value="THIOESTERASE SUPERFAMILY MEMBER-RELATED"/>
    <property type="match status" value="1"/>
</dbReference>
<dbReference type="CDD" id="cd03443">
    <property type="entry name" value="PaaI_thioesterase"/>
    <property type="match status" value="1"/>
</dbReference>
<accession>A0A415DVF6</accession>
<sequence>MNKEQWEQEVLRFEAEYEDDSPFDRKLERVFYGCNFEEQRISHRFAAQPWQKNERGDVHGGIISSMFDSAIGLTAIFAAGWREATTIDLNVSFLRPLDGDSHAIIHTYIVKNGRSIIRLRGEMICEESGKLVATATGSWFPL</sequence>
<dbReference type="Pfam" id="PF03061">
    <property type="entry name" value="4HBT"/>
    <property type="match status" value="1"/>
</dbReference>
<dbReference type="OrthoDB" id="328435at2"/>
<dbReference type="InterPro" id="IPR003736">
    <property type="entry name" value="PAAI_dom"/>
</dbReference>
<dbReference type="GeneID" id="83002910"/>
<proteinExistence type="inferred from homology"/>
<evidence type="ECO:0000259" key="3">
    <source>
        <dbReference type="Pfam" id="PF03061"/>
    </source>
</evidence>
<keyword evidence="2" id="KW-0378">Hydrolase</keyword>
<name>A0A415DVF6_9FIRM</name>
<dbReference type="AlphaFoldDB" id="A0A415DVF6"/>
<reference evidence="4 5" key="1">
    <citation type="submission" date="2018-08" db="EMBL/GenBank/DDBJ databases">
        <title>A genome reference for cultivated species of the human gut microbiota.</title>
        <authorList>
            <person name="Zou Y."/>
            <person name="Xue W."/>
            <person name="Luo G."/>
        </authorList>
    </citation>
    <scope>NUCLEOTIDE SEQUENCE [LARGE SCALE GENOMIC DNA]</scope>
    <source>
        <strain evidence="4 5">AM07-24</strain>
    </source>
</reference>
<dbReference type="PANTHER" id="PTHR21660:SF1">
    <property type="entry name" value="ACYL-COENZYME A THIOESTERASE 13"/>
    <property type="match status" value="1"/>
</dbReference>
<dbReference type="InterPro" id="IPR039298">
    <property type="entry name" value="ACOT13"/>
</dbReference>
<dbReference type="Gene3D" id="3.10.129.10">
    <property type="entry name" value="Hotdog Thioesterase"/>
    <property type="match status" value="1"/>
</dbReference>
<comment type="caution">
    <text evidence="4">The sequence shown here is derived from an EMBL/GenBank/DDBJ whole genome shotgun (WGS) entry which is preliminary data.</text>
</comment>
<feature type="domain" description="Thioesterase" evidence="3">
    <location>
        <begin position="56"/>
        <end position="130"/>
    </location>
</feature>
<dbReference type="SUPFAM" id="SSF54637">
    <property type="entry name" value="Thioesterase/thiol ester dehydrase-isomerase"/>
    <property type="match status" value="1"/>
</dbReference>
<protein>
    <submittedName>
        <fullName evidence="4">PaaI family thioesterase</fullName>
    </submittedName>
</protein>